<dbReference type="GeneID" id="9594719"/>
<dbReference type="Gene3D" id="3.40.50.1000">
    <property type="entry name" value="HAD superfamily/HAD-like"/>
    <property type="match status" value="1"/>
</dbReference>
<evidence type="ECO:0000256" key="5">
    <source>
        <dbReference type="ARBA" id="ARBA00047761"/>
    </source>
</evidence>
<dbReference type="Pfam" id="PF01636">
    <property type="entry name" value="APH"/>
    <property type="match status" value="1"/>
</dbReference>
<dbReference type="SUPFAM" id="SSF56784">
    <property type="entry name" value="HAD-like"/>
    <property type="match status" value="1"/>
</dbReference>
<reference evidence="10 11" key="1">
    <citation type="journal article" date="2010" name="Nat. Biotechnol.">
        <title>Genome sequence of the model mushroom Schizophyllum commune.</title>
        <authorList>
            <person name="Ohm R.A."/>
            <person name="de Jong J.F."/>
            <person name="Lugones L.G."/>
            <person name="Aerts A."/>
            <person name="Kothe E."/>
            <person name="Stajich J.E."/>
            <person name="de Vries R.P."/>
            <person name="Record E."/>
            <person name="Levasseur A."/>
            <person name="Baker S.E."/>
            <person name="Bartholomew K.A."/>
            <person name="Coutinho P.M."/>
            <person name="Erdmann S."/>
            <person name="Fowler T.J."/>
            <person name="Gathman A.C."/>
            <person name="Lombard V."/>
            <person name="Henrissat B."/>
            <person name="Knabe N."/>
            <person name="Kuees U."/>
            <person name="Lilly W.W."/>
            <person name="Lindquist E."/>
            <person name="Lucas S."/>
            <person name="Magnuson J.K."/>
            <person name="Piumi F."/>
            <person name="Raudaskoski M."/>
            <person name="Salamov A."/>
            <person name="Schmutz J."/>
            <person name="Schwarze F.W.M.R."/>
            <person name="vanKuyk P.A."/>
            <person name="Horton J.S."/>
            <person name="Grigoriev I.V."/>
            <person name="Woesten H.A.B."/>
        </authorList>
    </citation>
    <scope>NUCLEOTIDE SEQUENCE [LARGE SCALE GENOMIC DNA]</scope>
    <source>
        <strain evidence="11">H4-8 / FGSC 9210</strain>
    </source>
</reference>
<gene>
    <name evidence="10" type="ORF">SCHCODRAFT_255670</name>
</gene>
<feature type="domain" description="FCP1 homology" evidence="9">
    <location>
        <begin position="510"/>
        <end position="740"/>
    </location>
</feature>
<feature type="compositionally biased region" description="Basic and acidic residues" evidence="7">
    <location>
        <begin position="785"/>
        <end position="801"/>
    </location>
</feature>
<protein>
    <recommendedName>
        <fullName evidence="2">protein-serine/threonine phosphatase</fullName>
        <ecNumber evidence="2">3.1.3.16</ecNumber>
    </recommendedName>
</protein>
<dbReference type="KEGG" id="scm:SCHCO_02528417"/>
<feature type="compositionally biased region" description="Acidic residues" evidence="7">
    <location>
        <begin position="1037"/>
        <end position="1057"/>
    </location>
</feature>
<keyword evidence="4" id="KW-0539">Nucleus</keyword>
<dbReference type="AlphaFoldDB" id="D8PSG7"/>
<evidence type="ECO:0000256" key="4">
    <source>
        <dbReference type="ARBA" id="ARBA00023242"/>
    </source>
</evidence>
<dbReference type="InterPro" id="IPR011009">
    <property type="entry name" value="Kinase-like_dom_sf"/>
</dbReference>
<dbReference type="VEuPathDB" id="FungiDB:SCHCODRAFT_02528417"/>
<feature type="region of interest" description="Disordered" evidence="7">
    <location>
        <begin position="555"/>
        <end position="578"/>
    </location>
</feature>
<dbReference type="Pfam" id="PF00533">
    <property type="entry name" value="BRCT"/>
    <property type="match status" value="1"/>
</dbReference>
<dbReference type="Pfam" id="PF03031">
    <property type="entry name" value="NIF"/>
    <property type="match status" value="1"/>
</dbReference>
<dbReference type="HOGENOM" id="CLU_007683_0_1_1"/>
<dbReference type="Gene3D" id="3.30.200.20">
    <property type="entry name" value="Phosphorylase Kinase, domain 1"/>
    <property type="match status" value="1"/>
</dbReference>
<dbReference type="CDD" id="cd17729">
    <property type="entry name" value="BRCT_CTDP1"/>
    <property type="match status" value="1"/>
</dbReference>
<dbReference type="PANTHER" id="PTHR23081">
    <property type="entry name" value="RNA POLYMERASE II CTD PHOSPHATASE"/>
    <property type="match status" value="1"/>
</dbReference>
<feature type="region of interest" description="Disordered" evidence="7">
    <location>
        <begin position="976"/>
        <end position="1008"/>
    </location>
</feature>
<feature type="compositionally biased region" description="Low complexity" evidence="7">
    <location>
        <begin position="1122"/>
        <end position="1137"/>
    </location>
</feature>
<evidence type="ECO:0000313" key="11">
    <source>
        <dbReference type="Proteomes" id="UP000007431"/>
    </source>
</evidence>
<dbReference type="SUPFAM" id="SSF56112">
    <property type="entry name" value="Protein kinase-like (PK-like)"/>
    <property type="match status" value="1"/>
</dbReference>
<evidence type="ECO:0000313" key="10">
    <source>
        <dbReference type="EMBL" id="EFJ03945.1"/>
    </source>
</evidence>
<comment type="catalytic activity">
    <reaction evidence="6">
        <text>O-phospho-L-threonyl-[protein] + H2O = L-threonyl-[protein] + phosphate</text>
        <dbReference type="Rhea" id="RHEA:47004"/>
        <dbReference type="Rhea" id="RHEA-COMP:11060"/>
        <dbReference type="Rhea" id="RHEA-COMP:11605"/>
        <dbReference type="ChEBI" id="CHEBI:15377"/>
        <dbReference type="ChEBI" id="CHEBI:30013"/>
        <dbReference type="ChEBI" id="CHEBI:43474"/>
        <dbReference type="ChEBI" id="CHEBI:61977"/>
        <dbReference type="EC" id="3.1.3.16"/>
    </reaction>
</comment>
<keyword evidence="3" id="KW-0378">Hydrolase</keyword>
<organism evidence="11">
    <name type="scientific">Schizophyllum commune (strain H4-8 / FGSC 9210)</name>
    <name type="common">Split gill fungus</name>
    <dbReference type="NCBI Taxonomy" id="578458"/>
    <lineage>
        <taxon>Eukaryota</taxon>
        <taxon>Fungi</taxon>
        <taxon>Dikarya</taxon>
        <taxon>Basidiomycota</taxon>
        <taxon>Agaricomycotina</taxon>
        <taxon>Agaricomycetes</taxon>
        <taxon>Agaricomycetidae</taxon>
        <taxon>Agaricales</taxon>
        <taxon>Schizophyllaceae</taxon>
        <taxon>Schizophyllum</taxon>
    </lineage>
</organism>
<evidence type="ECO:0000256" key="3">
    <source>
        <dbReference type="ARBA" id="ARBA00022801"/>
    </source>
</evidence>
<dbReference type="InterPro" id="IPR011947">
    <property type="entry name" value="FCP1_euk"/>
</dbReference>
<dbReference type="InterPro" id="IPR039189">
    <property type="entry name" value="Fcp1"/>
</dbReference>
<evidence type="ECO:0000259" key="9">
    <source>
        <dbReference type="PROSITE" id="PS50969"/>
    </source>
</evidence>
<feature type="region of interest" description="Disordered" evidence="7">
    <location>
        <begin position="735"/>
        <end position="768"/>
    </location>
</feature>
<name>D8PSG7_SCHCM</name>
<dbReference type="InterPro" id="IPR036420">
    <property type="entry name" value="BRCT_dom_sf"/>
</dbReference>
<evidence type="ECO:0000256" key="1">
    <source>
        <dbReference type="ARBA" id="ARBA00004123"/>
    </source>
</evidence>
<dbReference type="PROSITE" id="PS50969">
    <property type="entry name" value="FCP1"/>
    <property type="match status" value="1"/>
</dbReference>
<dbReference type="FunCoup" id="D8PSG7">
    <property type="interactions" value="315"/>
</dbReference>
<dbReference type="InterPro" id="IPR036412">
    <property type="entry name" value="HAD-like_sf"/>
</dbReference>
<dbReference type="GO" id="GO:0005634">
    <property type="term" value="C:nucleus"/>
    <property type="evidence" value="ECO:0007669"/>
    <property type="project" value="UniProtKB-SubCell"/>
</dbReference>
<feature type="domain" description="BRCT" evidence="8">
    <location>
        <begin position="888"/>
        <end position="981"/>
    </location>
</feature>
<dbReference type="RefSeq" id="XP_003038847.1">
    <property type="nucleotide sequence ID" value="XM_003038801.1"/>
</dbReference>
<dbReference type="Gene3D" id="3.40.50.10190">
    <property type="entry name" value="BRCT domain"/>
    <property type="match status" value="1"/>
</dbReference>
<dbReference type="OrthoDB" id="10249888at2759"/>
<feature type="compositionally biased region" description="Pro residues" evidence="7">
    <location>
        <begin position="736"/>
        <end position="749"/>
    </location>
</feature>
<dbReference type="eggNOG" id="KOG0323">
    <property type="taxonomic scope" value="Eukaryota"/>
</dbReference>
<dbReference type="PROSITE" id="PS50172">
    <property type="entry name" value="BRCT"/>
    <property type="match status" value="1"/>
</dbReference>
<feature type="region of interest" description="Disordered" evidence="7">
    <location>
        <begin position="785"/>
        <end position="829"/>
    </location>
</feature>
<feature type="compositionally biased region" description="Acidic residues" evidence="7">
    <location>
        <begin position="995"/>
        <end position="1008"/>
    </location>
</feature>
<dbReference type="EC" id="3.1.3.16" evidence="2"/>
<keyword evidence="11" id="KW-1185">Reference proteome</keyword>
<comment type="catalytic activity">
    <reaction evidence="5">
        <text>O-phospho-L-seryl-[protein] + H2O = L-seryl-[protein] + phosphate</text>
        <dbReference type="Rhea" id="RHEA:20629"/>
        <dbReference type="Rhea" id="RHEA-COMP:9863"/>
        <dbReference type="Rhea" id="RHEA-COMP:11604"/>
        <dbReference type="ChEBI" id="CHEBI:15377"/>
        <dbReference type="ChEBI" id="CHEBI:29999"/>
        <dbReference type="ChEBI" id="CHEBI:43474"/>
        <dbReference type="ChEBI" id="CHEBI:83421"/>
        <dbReference type="EC" id="3.1.3.16"/>
    </reaction>
</comment>
<dbReference type="InterPro" id="IPR002575">
    <property type="entry name" value="Aminoglycoside_PTrfase"/>
</dbReference>
<dbReference type="STRING" id="578458.D8PSG7"/>
<dbReference type="SUPFAM" id="SSF52113">
    <property type="entry name" value="BRCT domain"/>
    <property type="match status" value="1"/>
</dbReference>
<dbReference type="Gene3D" id="3.90.1200.10">
    <property type="match status" value="1"/>
</dbReference>
<dbReference type="InterPro" id="IPR001357">
    <property type="entry name" value="BRCT_dom"/>
</dbReference>
<evidence type="ECO:0000256" key="2">
    <source>
        <dbReference type="ARBA" id="ARBA00013081"/>
    </source>
</evidence>
<dbReference type="PANTHER" id="PTHR23081:SF36">
    <property type="entry name" value="RNA POLYMERASE II SUBUNIT A C-TERMINAL DOMAIN PHOSPHATASE"/>
    <property type="match status" value="1"/>
</dbReference>
<evidence type="ECO:0000256" key="7">
    <source>
        <dbReference type="SAM" id="MobiDB-lite"/>
    </source>
</evidence>
<comment type="subcellular location">
    <subcellularLocation>
        <location evidence="1">Nucleus</location>
    </subcellularLocation>
</comment>
<evidence type="ECO:0000256" key="6">
    <source>
        <dbReference type="ARBA" id="ARBA00048336"/>
    </source>
</evidence>
<dbReference type="CDD" id="cd07521">
    <property type="entry name" value="HAD_FCP1-like"/>
    <property type="match status" value="1"/>
</dbReference>
<dbReference type="EMBL" id="GL377302">
    <property type="protein sequence ID" value="EFJ03945.1"/>
    <property type="molecule type" value="Genomic_DNA"/>
</dbReference>
<dbReference type="InterPro" id="IPR023214">
    <property type="entry name" value="HAD_sf"/>
</dbReference>
<dbReference type="OMA" id="FMDTINP"/>
<dbReference type="SMART" id="SM00577">
    <property type="entry name" value="CPDc"/>
    <property type="match status" value="1"/>
</dbReference>
<evidence type="ECO:0000259" key="8">
    <source>
        <dbReference type="PROSITE" id="PS50172"/>
    </source>
</evidence>
<accession>D8PSG7</accession>
<dbReference type="NCBIfam" id="TIGR02250">
    <property type="entry name" value="FCP1_euk"/>
    <property type="match status" value="1"/>
</dbReference>
<dbReference type="Proteomes" id="UP000007431">
    <property type="component" value="Unassembled WGS sequence"/>
</dbReference>
<proteinExistence type="predicted"/>
<sequence length="1207" mass="133043">MALLDLDLTTPDGVLQYLSNTSFASRSATRLSGGTANFVYRIHLNAPYERKSTLVLKYGRSFLEIEGQWVPFDIARQRFEAEALEAIREWVPSDSLVTVPTVHLFDDANHVLIMDDCGETSVTLKALIRARNILPHVAEHIGRALGEFIAFVHSRGAEQSHEFLRLFASNEQALSISAWATYGRARETLDGSAGLAVLADQPLHIEKGKLDKVGAVAEAVIEKLKHAEEKFVMGDFWPGNVLVTLDGEDIKSIQVVDWELAKTGIPELDIGQFLAEFYLICRFDTDARVAAAETARAFWHAYRNMHAIDRRAVTKHCGVHLIAWTPRVPWGGKETTRGVVMEGVEMMCREDVDVSDPTKLFLPESLSYPVRIVSLDADVGNVTRGDRLLTYSFAYLPANPSPDAQPETRFGTWDCPVDGELTAWNVKPGEVISRPKARDRPAVLVTEECTHGEQIAGMCALCGKDMTNVDYLGVSDTSRASIQMTHSKNGPTVSREVAERIEREANEALLKARRLKLIVDLDQTIVHATVDPTVGEWIAEGQAWEAKRARLEEKAAARAAAEESGEDIDDSDPEEELEECNPNWDALKDVKKFRLGPELLAPTNMRGRHIALDEGCVYYIKPRPGWQEFMNNMSAKYEMHVYTMGTRAYAMAVCNVLDPDGRLFGERILSRDESGSLTQKSLDRLFPTDQSMVVIIDDRADVWSGGLQFWSPNLIKVVPYDFFVGIGDINSSFLPKIPPLMPQATPPGKAPRDKPPIPTPGKPEENLKDADVELRAQTLEAQMEERPLAKKQEALQEHEEAAEGGDAAASDDEHSSTSSKSGKKIPPLLTNNDHELVRVGKLLDEVHTRFFIEYDARKPASPKKRKLGSQEPERHNVPYDVKRIIPSIRASVFQGCHICFSSVIPLDIQPESHECWRIANMFGARCHATLAPEVTHVVAGKQGTAKVDEARRRGNIKVVTPMWFKDSVNMWQRQPESRYLLDPTPTSQGATPPDTDMEALGDTPESDEELLVTGEGVQLELNDVDWADMDAEIAQELGDDDDLDDGEEDEEFSDETNSEITSATPSPVRGQKRSRSVTPSEVGADGPRSSPLAKRKKLAADRVGESPLKAGITAGDLTVAEAKVASGSRSKAGSRAATPVRRVNGSRASTPRPRPSRPGSVAGDTDSAMDSEDDGGSQNAEVDDDFLHSFEDELEAELDLGAEVEAG</sequence>
<feature type="compositionally biased region" description="Acidic residues" evidence="7">
    <location>
        <begin position="563"/>
        <end position="578"/>
    </location>
</feature>
<feature type="compositionally biased region" description="Acidic residues" evidence="7">
    <location>
        <begin position="1192"/>
        <end position="1207"/>
    </location>
</feature>
<dbReference type="GO" id="GO:0008420">
    <property type="term" value="F:RNA polymerase II CTD heptapeptide repeat phosphatase activity"/>
    <property type="evidence" value="ECO:0007669"/>
    <property type="project" value="InterPro"/>
</dbReference>
<feature type="region of interest" description="Disordered" evidence="7">
    <location>
        <begin position="1037"/>
        <end position="1207"/>
    </location>
</feature>
<dbReference type="InParanoid" id="D8PSG7"/>
<dbReference type="SMART" id="SM00292">
    <property type="entry name" value="BRCT"/>
    <property type="match status" value="1"/>
</dbReference>
<dbReference type="InterPro" id="IPR004274">
    <property type="entry name" value="FCP1_dom"/>
</dbReference>